<dbReference type="GO" id="GO:0046872">
    <property type="term" value="F:metal ion binding"/>
    <property type="evidence" value="ECO:0007669"/>
    <property type="project" value="InterPro"/>
</dbReference>
<evidence type="ECO:0000313" key="9">
    <source>
        <dbReference type="Proteomes" id="UP000199446"/>
    </source>
</evidence>
<dbReference type="FunFam" id="3.30.1490.20:FF:000015">
    <property type="entry name" value="N5-carboxyaminoimidazole ribonucleotide synthase"/>
    <property type="match status" value="1"/>
</dbReference>
<feature type="binding site" evidence="5">
    <location>
        <begin position="257"/>
        <end position="258"/>
    </location>
    <ligand>
        <name>ATP</name>
        <dbReference type="ChEBI" id="CHEBI:30616"/>
    </ligand>
</feature>
<evidence type="ECO:0000256" key="5">
    <source>
        <dbReference type="HAMAP-Rule" id="MF_01928"/>
    </source>
</evidence>
<feature type="domain" description="ATP-grasp" evidence="7">
    <location>
        <begin position="101"/>
        <end position="287"/>
    </location>
</feature>
<dbReference type="GO" id="GO:0006189">
    <property type="term" value="P:'de novo' IMP biosynthetic process"/>
    <property type="evidence" value="ECO:0007669"/>
    <property type="project" value="UniProtKB-UniRule"/>
</dbReference>
<keyword evidence="9" id="KW-1185">Reference proteome</keyword>
<dbReference type="InterPro" id="IPR011761">
    <property type="entry name" value="ATP-grasp"/>
</dbReference>
<dbReference type="PANTHER" id="PTHR11609:SF5">
    <property type="entry name" value="PHOSPHORIBOSYLAMINOIMIDAZOLE CARBOXYLASE"/>
    <property type="match status" value="1"/>
</dbReference>
<feature type="binding site" evidence="5">
    <location>
        <position position="203"/>
    </location>
    <ligand>
        <name>ATP</name>
        <dbReference type="ChEBI" id="CHEBI:30616"/>
    </ligand>
</feature>
<dbReference type="SUPFAM" id="SSF51246">
    <property type="entry name" value="Rudiment single hybrid motif"/>
    <property type="match status" value="1"/>
</dbReference>
<gene>
    <name evidence="5 6" type="primary">purK</name>
    <name evidence="8" type="ORF">SAMN04488243_10514</name>
</gene>
<dbReference type="AlphaFoldDB" id="A0A1G7EA20"/>
<dbReference type="PANTHER" id="PTHR11609">
    <property type="entry name" value="PURINE BIOSYNTHESIS PROTEIN 6/7, PUR6/7"/>
    <property type="match status" value="1"/>
</dbReference>
<dbReference type="HAMAP" id="MF_01928">
    <property type="entry name" value="PurK"/>
    <property type="match status" value="1"/>
</dbReference>
<keyword evidence="3 5" id="KW-0658">Purine biosynthesis</keyword>
<feature type="binding site" evidence="5">
    <location>
        <begin position="172"/>
        <end position="175"/>
    </location>
    <ligand>
        <name>ATP</name>
        <dbReference type="ChEBI" id="CHEBI:30616"/>
    </ligand>
</feature>
<feature type="binding site" evidence="5">
    <location>
        <begin position="142"/>
        <end position="148"/>
    </location>
    <ligand>
        <name>ATP</name>
        <dbReference type="ChEBI" id="CHEBI:30616"/>
    </ligand>
</feature>
<dbReference type="NCBIfam" id="NF004679">
    <property type="entry name" value="PRK06019.1-5"/>
    <property type="match status" value="1"/>
</dbReference>
<protein>
    <recommendedName>
        <fullName evidence="5 6">N5-carboxyaminoimidazole ribonucleotide synthase</fullName>
        <shortName evidence="5 6">N5-CAIR synthase</shortName>
        <ecNumber evidence="5 6">6.3.4.18</ecNumber>
    </recommendedName>
    <alternativeName>
        <fullName evidence="5 6">5-(carboxyamino)imidazole ribonucleotide synthetase</fullName>
    </alternativeName>
</protein>
<dbReference type="InterPro" id="IPR054350">
    <property type="entry name" value="PurT/PurK_preATP-grasp"/>
</dbReference>
<evidence type="ECO:0000259" key="7">
    <source>
        <dbReference type="PROSITE" id="PS50975"/>
    </source>
</evidence>
<dbReference type="InterPro" id="IPR040686">
    <property type="entry name" value="PurK_C"/>
</dbReference>
<comment type="function">
    <text evidence="5">Catalyzes the ATP-dependent conversion of 5-aminoimidazole ribonucleotide (AIR) and HCO(3)(-) to N5-carboxyaminoimidazole ribonucleotide (N5-CAIR).</text>
</comment>
<comment type="subunit">
    <text evidence="5 6">Homodimer.</text>
</comment>
<dbReference type="InterPro" id="IPR016185">
    <property type="entry name" value="PreATP-grasp_dom_sf"/>
</dbReference>
<organism evidence="8 9">
    <name type="scientific">Thermus arciformis</name>
    <dbReference type="NCBI Taxonomy" id="482827"/>
    <lineage>
        <taxon>Bacteria</taxon>
        <taxon>Thermotogati</taxon>
        <taxon>Deinococcota</taxon>
        <taxon>Deinococci</taxon>
        <taxon>Thermales</taxon>
        <taxon>Thermaceae</taxon>
        <taxon>Thermus</taxon>
    </lineage>
</organism>
<feature type="binding site" evidence="5">
    <location>
        <position position="180"/>
    </location>
    <ligand>
        <name>ATP</name>
        <dbReference type="ChEBI" id="CHEBI:30616"/>
    </ligand>
</feature>
<dbReference type="Proteomes" id="UP000199446">
    <property type="component" value="Unassembled WGS sequence"/>
</dbReference>
<dbReference type="PROSITE" id="PS50975">
    <property type="entry name" value="ATP_GRASP"/>
    <property type="match status" value="1"/>
</dbReference>
<dbReference type="GO" id="GO:0004638">
    <property type="term" value="F:phosphoribosylaminoimidazole carboxylase activity"/>
    <property type="evidence" value="ECO:0007669"/>
    <property type="project" value="InterPro"/>
</dbReference>
<dbReference type="UniPathway" id="UPA00074">
    <property type="reaction ID" value="UER00942"/>
</dbReference>
<dbReference type="NCBIfam" id="NF004676">
    <property type="entry name" value="PRK06019.1-2"/>
    <property type="match status" value="1"/>
</dbReference>
<evidence type="ECO:0000313" key="8">
    <source>
        <dbReference type="EMBL" id="SDE60483.1"/>
    </source>
</evidence>
<accession>A0A1G7EA20</accession>
<evidence type="ECO:0000256" key="6">
    <source>
        <dbReference type="RuleBase" id="RU361200"/>
    </source>
</evidence>
<dbReference type="GO" id="GO:0034028">
    <property type="term" value="F:5-(carboxyamino)imidazole ribonucleotide synthase activity"/>
    <property type="evidence" value="ECO:0007669"/>
    <property type="project" value="UniProtKB-UniRule"/>
</dbReference>
<dbReference type="Pfam" id="PF02222">
    <property type="entry name" value="ATP-grasp"/>
    <property type="match status" value="1"/>
</dbReference>
<dbReference type="SUPFAM" id="SSF52440">
    <property type="entry name" value="PreATP-grasp domain"/>
    <property type="match status" value="1"/>
</dbReference>
<evidence type="ECO:0000256" key="4">
    <source>
        <dbReference type="ARBA" id="ARBA00022840"/>
    </source>
</evidence>
<dbReference type="EC" id="6.3.4.18" evidence="5 6"/>
<dbReference type="InterPro" id="IPR011054">
    <property type="entry name" value="Rudment_hybrid_motif"/>
</dbReference>
<feature type="binding site" evidence="5">
    <location>
        <position position="97"/>
    </location>
    <ligand>
        <name>ATP</name>
        <dbReference type="ChEBI" id="CHEBI:30616"/>
    </ligand>
</feature>
<dbReference type="FunFam" id="3.30.470.20:FF:000029">
    <property type="entry name" value="N5-carboxyaminoimidazole ribonucleotide synthase"/>
    <property type="match status" value="1"/>
</dbReference>
<dbReference type="Pfam" id="PF22660">
    <property type="entry name" value="RS_preATP-grasp-like"/>
    <property type="match status" value="1"/>
</dbReference>
<sequence>MIGILGGGQLGRMLALAGYPLGLSFRFLDPSPEACAGQVGPVVVGDFLDEGALLRFAEGLFLVTYEFENVPVEAARRLAARLPVYPSPQALEVAQDRLREKAFFRGLGVPTPPFHPVDGLEDLEEGLKRVGLPALLKTRRGGYDGKGQALVRKKEEALEALKALGGKGLLLEGFVPFHREVSLLAVRGRTGEVAFYPLVENRHREGILRLSLAPAPGAREPLQKKAEAYALRAMQALDYVGVLALEFFQVGEELLFNEMAPRVHNSGHWTIEGAETSQFQNHLRAVLGLPLGSTAPRGHSAMVNLIGFRPDFAEALKVEGAHLHWYGKAVRPGRKVGHITLRRDSQGELQEALQRLLAALALSV</sequence>
<feature type="binding site" evidence="5">
    <location>
        <position position="137"/>
    </location>
    <ligand>
        <name>ATP</name>
        <dbReference type="ChEBI" id="CHEBI:30616"/>
    </ligand>
</feature>
<dbReference type="GO" id="GO:0005524">
    <property type="term" value="F:ATP binding"/>
    <property type="evidence" value="ECO:0007669"/>
    <property type="project" value="UniProtKB-UniRule"/>
</dbReference>
<reference evidence="9" key="1">
    <citation type="submission" date="2016-10" db="EMBL/GenBank/DDBJ databases">
        <authorList>
            <person name="Varghese N."/>
            <person name="Submissions S."/>
        </authorList>
    </citation>
    <scope>NUCLEOTIDE SEQUENCE [LARGE SCALE GENOMIC DNA]</scope>
    <source>
        <strain evidence="9">CGMCC 1.6992</strain>
    </source>
</reference>
<dbReference type="Gene3D" id="3.40.50.20">
    <property type="match status" value="1"/>
</dbReference>
<keyword evidence="4 5" id="KW-0067">ATP-binding</keyword>
<dbReference type="InterPro" id="IPR013815">
    <property type="entry name" value="ATP_grasp_subdomain_1"/>
</dbReference>
<keyword evidence="2 5" id="KW-0547">Nucleotide-binding</keyword>
<keyword evidence="1 5" id="KW-0436">Ligase</keyword>
<dbReference type="RefSeq" id="WP_176758128.1">
    <property type="nucleotide sequence ID" value="NZ_FNBC01000005.1"/>
</dbReference>
<comment type="pathway">
    <text evidence="5 6">Purine metabolism; IMP biosynthesis via de novo pathway; 5-amino-1-(5-phospho-D-ribosyl)imidazole-4-carboxylate from 5-amino-1-(5-phospho-D-ribosyl)imidazole (N5-CAIR route): step 1/2.</text>
</comment>
<dbReference type="STRING" id="482827.SAMN04488243_10514"/>
<dbReference type="InterPro" id="IPR005875">
    <property type="entry name" value="PurK"/>
</dbReference>
<dbReference type="InterPro" id="IPR003135">
    <property type="entry name" value="ATP-grasp_carboxylate-amine"/>
</dbReference>
<dbReference type="Pfam" id="PF17769">
    <property type="entry name" value="PurK_C"/>
    <property type="match status" value="1"/>
</dbReference>
<name>A0A1G7EA20_9DEIN</name>
<dbReference type="EMBL" id="FNBC01000005">
    <property type="protein sequence ID" value="SDE60483.1"/>
    <property type="molecule type" value="Genomic_DNA"/>
</dbReference>
<dbReference type="NCBIfam" id="TIGR01161">
    <property type="entry name" value="purK"/>
    <property type="match status" value="1"/>
</dbReference>
<dbReference type="Gene3D" id="3.30.470.20">
    <property type="entry name" value="ATP-grasp fold, B domain"/>
    <property type="match status" value="1"/>
</dbReference>
<evidence type="ECO:0000256" key="3">
    <source>
        <dbReference type="ARBA" id="ARBA00022755"/>
    </source>
</evidence>
<comment type="function">
    <text evidence="6">Catalyzes the ATP-dependent conversion of 5-aminoimidazole ribonucleotide (AIR) and HCO(3)- to N5-carboxyaminoimidazole ribonucleotide (N5-CAIR).</text>
</comment>
<dbReference type="Gene3D" id="3.30.1490.20">
    <property type="entry name" value="ATP-grasp fold, A domain"/>
    <property type="match status" value="1"/>
</dbReference>
<dbReference type="GO" id="GO:0005829">
    <property type="term" value="C:cytosol"/>
    <property type="evidence" value="ECO:0007669"/>
    <property type="project" value="TreeGrafter"/>
</dbReference>
<comment type="similarity">
    <text evidence="5 6">Belongs to the PurK/PurT family.</text>
</comment>
<dbReference type="SUPFAM" id="SSF56059">
    <property type="entry name" value="Glutathione synthetase ATP-binding domain-like"/>
    <property type="match status" value="1"/>
</dbReference>
<comment type="catalytic activity">
    <reaction evidence="5 6">
        <text>5-amino-1-(5-phospho-beta-D-ribosyl)imidazole + hydrogencarbonate + ATP = 5-carboxyamino-1-(5-phospho-D-ribosyl)imidazole + ADP + phosphate + 2 H(+)</text>
        <dbReference type="Rhea" id="RHEA:19317"/>
        <dbReference type="ChEBI" id="CHEBI:15378"/>
        <dbReference type="ChEBI" id="CHEBI:17544"/>
        <dbReference type="ChEBI" id="CHEBI:30616"/>
        <dbReference type="ChEBI" id="CHEBI:43474"/>
        <dbReference type="ChEBI" id="CHEBI:58730"/>
        <dbReference type="ChEBI" id="CHEBI:137981"/>
        <dbReference type="ChEBI" id="CHEBI:456216"/>
        <dbReference type="EC" id="6.3.4.18"/>
    </reaction>
</comment>
<evidence type="ECO:0000256" key="2">
    <source>
        <dbReference type="ARBA" id="ARBA00022741"/>
    </source>
</evidence>
<proteinExistence type="inferred from homology"/>
<evidence type="ECO:0000256" key="1">
    <source>
        <dbReference type="ARBA" id="ARBA00022598"/>
    </source>
</evidence>